<feature type="domain" description="Subtilisin-like protease fibronectin type-III" evidence="17">
    <location>
        <begin position="699"/>
        <end position="793"/>
    </location>
</feature>
<evidence type="ECO:0000256" key="4">
    <source>
        <dbReference type="ARBA" id="ARBA00022523"/>
    </source>
</evidence>
<evidence type="ECO:0008006" key="20">
    <source>
        <dbReference type="Google" id="ProtNLM"/>
    </source>
</evidence>
<dbReference type="PRINTS" id="PR00723">
    <property type="entry name" value="SUBTILISIN"/>
</dbReference>
<keyword evidence="6 12" id="KW-0645">Protease</keyword>
<dbReference type="AlphaFoldDB" id="A0A835MU37"/>
<evidence type="ECO:0000259" key="16">
    <source>
        <dbReference type="Pfam" id="PF05922"/>
    </source>
</evidence>
<feature type="domain" description="Inhibitor I9" evidence="16">
    <location>
        <begin position="26"/>
        <end position="95"/>
    </location>
</feature>
<evidence type="ECO:0000256" key="7">
    <source>
        <dbReference type="ARBA" id="ARBA00022729"/>
    </source>
</evidence>
<dbReference type="Pfam" id="PF02225">
    <property type="entry name" value="PA"/>
    <property type="match status" value="1"/>
</dbReference>
<dbReference type="FunFam" id="2.60.40.2310:FF:000001">
    <property type="entry name" value="Subtilisin-like protease SBT1.5"/>
    <property type="match status" value="1"/>
</dbReference>
<keyword evidence="8 12" id="KW-0378">Hydrolase</keyword>
<keyword evidence="19" id="KW-1185">Reference proteome</keyword>
<dbReference type="OrthoDB" id="206201at2759"/>
<evidence type="ECO:0000256" key="13">
    <source>
        <dbReference type="SAM" id="SignalP"/>
    </source>
</evidence>
<feature type="chain" id="PRO_5032360092" description="Subtilisin-like protease SBT5.3" evidence="13">
    <location>
        <begin position="22"/>
        <end position="796"/>
    </location>
</feature>
<feature type="domain" description="Peptidase S8/S53" evidence="14">
    <location>
        <begin position="168"/>
        <end position="644"/>
    </location>
</feature>
<protein>
    <recommendedName>
        <fullName evidence="20">Subtilisin-like protease SBT5.3</fullName>
    </recommendedName>
</protein>
<feature type="active site" description="Charge relay system" evidence="11 12">
    <location>
        <position position="177"/>
    </location>
</feature>
<dbReference type="Gene3D" id="3.40.50.200">
    <property type="entry name" value="Peptidase S8/S53 domain"/>
    <property type="match status" value="1"/>
</dbReference>
<evidence type="ECO:0000256" key="6">
    <source>
        <dbReference type="ARBA" id="ARBA00022670"/>
    </source>
</evidence>
<feature type="active site" description="Charge relay system" evidence="11 12">
    <location>
        <position position="247"/>
    </location>
</feature>
<reference evidence="18 19" key="1">
    <citation type="submission" date="2020-10" db="EMBL/GenBank/DDBJ databases">
        <title>Plant Genome Project.</title>
        <authorList>
            <person name="Zhang R.-G."/>
        </authorList>
    </citation>
    <scope>NUCLEOTIDE SEQUENCE [LARGE SCALE GENOMIC DNA]</scope>
    <source>
        <strain evidence="18">FAFU-HL-1</strain>
        <tissue evidence="18">Leaf</tissue>
    </source>
</reference>
<comment type="caution">
    <text evidence="18">The sequence shown here is derived from an EMBL/GenBank/DDBJ whole genome shotgun (WGS) entry which is preliminary data.</text>
</comment>
<evidence type="ECO:0000259" key="15">
    <source>
        <dbReference type="Pfam" id="PF02225"/>
    </source>
</evidence>
<evidence type="ECO:0000256" key="5">
    <source>
        <dbReference type="ARBA" id="ARBA00022525"/>
    </source>
</evidence>
<organism evidence="18 19">
    <name type="scientific">Salix dunnii</name>
    <dbReference type="NCBI Taxonomy" id="1413687"/>
    <lineage>
        <taxon>Eukaryota</taxon>
        <taxon>Viridiplantae</taxon>
        <taxon>Streptophyta</taxon>
        <taxon>Embryophyta</taxon>
        <taxon>Tracheophyta</taxon>
        <taxon>Spermatophyta</taxon>
        <taxon>Magnoliopsida</taxon>
        <taxon>eudicotyledons</taxon>
        <taxon>Gunneridae</taxon>
        <taxon>Pentapetalae</taxon>
        <taxon>rosids</taxon>
        <taxon>fabids</taxon>
        <taxon>Malpighiales</taxon>
        <taxon>Salicaceae</taxon>
        <taxon>Saliceae</taxon>
        <taxon>Salix</taxon>
    </lineage>
</organism>
<comment type="similarity">
    <text evidence="3 12">Belongs to the peptidase S8 family.</text>
</comment>
<dbReference type="PROSITE" id="PS00138">
    <property type="entry name" value="SUBTILASE_SER"/>
    <property type="match status" value="1"/>
</dbReference>
<keyword evidence="10" id="KW-0325">Glycoprotein</keyword>
<keyword evidence="4" id="KW-0052">Apoplast</keyword>
<dbReference type="InterPro" id="IPR000209">
    <property type="entry name" value="Peptidase_S8/S53_dom"/>
</dbReference>
<keyword evidence="9 12" id="KW-0720">Serine protease</keyword>
<keyword evidence="7 13" id="KW-0732">Signal</keyword>
<dbReference type="GO" id="GO:0004252">
    <property type="term" value="F:serine-type endopeptidase activity"/>
    <property type="evidence" value="ECO:0007669"/>
    <property type="project" value="UniProtKB-UniRule"/>
</dbReference>
<evidence type="ECO:0000256" key="11">
    <source>
        <dbReference type="PIRSR" id="PIRSR615500-1"/>
    </source>
</evidence>
<gene>
    <name evidence="18" type="ORF">SADUNF_Sadunf14G0131300</name>
</gene>
<dbReference type="InterPro" id="IPR010259">
    <property type="entry name" value="S8pro/Inhibitor_I9"/>
</dbReference>
<keyword evidence="5" id="KW-0964">Secreted</keyword>
<feature type="signal peptide" evidence="13">
    <location>
        <begin position="1"/>
        <end position="21"/>
    </location>
</feature>
<dbReference type="InterPro" id="IPR041469">
    <property type="entry name" value="Subtilisin-like_FN3"/>
</dbReference>
<dbReference type="InterPro" id="IPR045051">
    <property type="entry name" value="SBT"/>
</dbReference>
<evidence type="ECO:0000256" key="1">
    <source>
        <dbReference type="ARBA" id="ARBA00002076"/>
    </source>
</evidence>
<name>A0A835MU37_9ROSI</name>
<dbReference type="CDD" id="cd02120">
    <property type="entry name" value="PA_subtilisin_like"/>
    <property type="match status" value="1"/>
</dbReference>
<dbReference type="Proteomes" id="UP000657918">
    <property type="component" value="Unassembled WGS sequence"/>
</dbReference>
<sequence>MRLTSLLPFLFLTLLQRPTFASIKPYVVYLGGHSHGPRPSPLDANLARDSHYEFLGSFLGSREFAQDAIFYSYTRHINGFAATLEDEVAAEIASRNYCFLLLLCLCPRFVYLVNIELYSVSNAEHPKVVSVFLNQGRKQHTTHSWSFLGLEEDGVVPSGSIWKKARFGEDTIIGNLDTGAWPESESFSDEGLGPIPSKWKGICQNGSDPGFHCNRKLIGARYFNKGYASIVGHLNSSFDTPRDEEGHGSHTLSTAGGNFVAGASVFYLGNGTAKGGSPKARVAAYKVCYPPVDGDECFDADILAAFDAAISDGVDVLSVSLGGNPTAFFNDSVAIGSFHAVKHGIVVICSAGNSGPADGTVSNVAPWEITVGASTMDREFPSYVVLGNKISFKGESLSTKPLPKNKFFPLMSAADARATNASVENALLCKAGSLDPEKVKGKILVCLRGINARVDKGQQAALAGAVGMVLANNKDAGNEILADPHVLPVSHINYTSGVAIFKYINSTEYPVAYITLPVTKIGTRPAPVVAAFSSKGPNTIAPDILKPDITAPGVSVIAAFTKAQGPTNLDFDRRRVLFNSISGTSMSCPHVSGVVGLLKTLHPTWSPASIKSAIMTTAMTRDNTMEPILNANHTKASPFSYGAGHIRPNQAMDPGLVYDLTINDYLNFLCALGYSDKQISTFSDTPYECPSKPISLASFNYPSITVPKFNGSITLSRTVKNVGSPSTYKPRIRNPTGVSVSVEPEKLKFKKIGEEKDFTVTLEGKDKGGMKDYVFGELIWSDRKHHVRSPIVVKWF</sequence>
<dbReference type="FunFam" id="3.40.50.200:FF:000006">
    <property type="entry name" value="Subtilisin-like protease SBT1.5"/>
    <property type="match status" value="1"/>
</dbReference>
<dbReference type="FunFam" id="3.50.30.30:FF:000005">
    <property type="entry name" value="subtilisin-like protease SBT1.5"/>
    <property type="match status" value="1"/>
</dbReference>
<dbReference type="CDD" id="cd04852">
    <property type="entry name" value="Peptidases_S8_3"/>
    <property type="match status" value="1"/>
</dbReference>
<evidence type="ECO:0000259" key="17">
    <source>
        <dbReference type="Pfam" id="PF17766"/>
    </source>
</evidence>
<dbReference type="InterPro" id="IPR034197">
    <property type="entry name" value="Peptidases_S8_3"/>
</dbReference>
<dbReference type="PROSITE" id="PS51892">
    <property type="entry name" value="SUBTILASE"/>
    <property type="match status" value="1"/>
</dbReference>
<comment type="subcellular location">
    <subcellularLocation>
        <location evidence="2">Secreted</location>
        <location evidence="2">Extracellular space</location>
        <location evidence="2">Apoplast</location>
    </subcellularLocation>
</comment>
<evidence type="ECO:0000313" key="18">
    <source>
        <dbReference type="EMBL" id="KAF9669668.1"/>
    </source>
</evidence>
<evidence type="ECO:0000256" key="12">
    <source>
        <dbReference type="PROSITE-ProRule" id="PRU01240"/>
    </source>
</evidence>
<evidence type="ECO:0000256" key="9">
    <source>
        <dbReference type="ARBA" id="ARBA00022825"/>
    </source>
</evidence>
<evidence type="ECO:0000256" key="2">
    <source>
        <dbReference type="ARBA" id="ARBA00004271"/>
    </source>
</evidence>
<dbReference type="Pfam" id="PF00082">
    <property type="entry name" value="Peptidase_S8"/>
    <property type="match status" value="1"/>
</dbReference>
<dbReference type="SUPFAM" id="SSF52743">
    <property type="entry name" value="Subtilisin-like"/>
    <property type="match status" value="1"/>
</dbReference>
<accession>A0A835MU37</accession>
<dbReference type="GO" id="GO:0009610">
    <property type="term" value="P:response to symbiotic fungus"/>
    <property type="evidence" value="ECO:0007669"/>
    <property type="project" value="UniProtKB-ARBA"/>
</dbReference>
<proteinExistence type="inferred from homology"/>
<evidence type="ECO:0000256" key="3">
    <source>
        <dbReference type="ARBA" id="ARBA00011073"/>
    </source>
</evidence>
<dbReference type="GO" id="GO:0048046">
    <property type="term" value="C:apoplast"/>
    <property type="evidence" value="ECO:0007669"/>
    <property type="project" value="UniProtKB-SubCell"/>
</dbReference>
<dbReference type="PANTHER" id="PTHR10795">
    <property type="entry name" value="PROPROTEIN CONVERTASE SUBTILISIN/KEXIN"/>
    <property type="match status" value="1"/>
</dbReference>
<dbReference type="GO" id="GO:0006508">
    <property type="term" value="P:proteolysis"/>
    <property type="evidence" value="ECO:0007669"/>
    <property type="project" value="UniProtKB-KW"/>
</dbReference>
<evidence type="ECO:0000259" key="14">
    <source>
        <dbReference type="Pfam" id="PF00082"/>
    </source>
</evidence>
<dbReference type="Gene3D" id="2.60.40.2310">
    <property type="match status" value="1"/>
</dbReference>
<dbReference type="EMBL" id="JADGMS010000014">
    <property type="protein sequence ID" value="KAF9669668.1"/>
    <property type="molecule type" value="Genomic_DNA"/>
</dbReference>
<dbReference type="InterPro" id="IPR046450">
    <property type="entry name" value="PA_dom_sf"/>
</dbReference>
<feature type="active site" description="Charge relay system" evidence="11 12">
    <location>
        <position position="585"/>
    </location>
</feature>
<feature type="domain" description="PA" evidence="15">
    <location>
        <begin position="425"/>
        <end position="500"/>
    </location>
</feature>
<dbReference type="InterPro" id="IPR015500">
    <property type="entry name" value="Peptidase_S8_subtilisin-rel"/>
</dbReference>
<evidence type="ECO:0000256" key="10">
    <source>
        <dbReference type="ARBA" id="ARBA00023180"/>
    </source>
</evidence>
<dbReference type="InterPro" id="IPR036852">
    <property type="entry name" value="Peptidase_S8/S53_dom_sf"/>
</dbReference>
<evidence type="ECO:0000313" key="19">
    <source>
        <dbReference type="Proteomes" id="UP000657918"/>
    </source>
</evidence>
<dbReference type="Pfam" id="PF17766">
    <property type="entry name" value="fn3_6"/>
    <property type="match status" value="1"/>
</dbReference>
<dbReference type="Gene3D" id="3.50.30.30">
    <property type="match status" value="1"/>
</dbReference>
<dbReference type="InterPro" id="IPR023828">
    <property type="entry name" value="Peptidase_S8_Ser-AS"/>
</dbReference>
<dbReference type="Gene3D" id="3.30.70.80">
    <property type="entry name" value="Peptidase S8 propeptide/proteinase inhibitor I9"/>
    <property type="match status" value="1"/>
</dbReference>
<dbReference type="GO" id="GO:0009609">
    <property type="term" value="P:response to symbiotic bacterium"/>
    <property type="evidence" value="ECO:0007669"/>
    <property type="project" value="UniProtKB-ARBA"/>
</dbReference>
<dbReference type="Pfam" id="PF05922">
    <property type="entry name" value="Inhibitor_I9"/>
    <property type="match status" value="1"/>
</dbReference>
<dbReference type="SUPFAM" id="SSF52025">
    <property type="entry name" value="PA domain"/>
    <property type="match status" value="1"/>
</dbReference>
<evidence type="ECO:0000256" key="8">
    <source>
        <dbReference type="ARBA" id="ARBA00022801"/>
    </source>
</evidence>
<comment type="function">
    <text evidence="1">Required for arbuscular mycorrhiza (AM) development during AM symbiosis with AM fungi (e.g. Glomeromycota intraradices).</text>
</comment>
<dbReference type="InterPro" id="IPR003137">
    <property type="entry name" value="PA_domain"/>
</dbReference>
<dbReference type="InterPro" id="IPR037045">
    <property type="entry name" value="S8pro/Inhibitor_I9_sf"/>
</dbReference>